<gene>
    <name evidence="2" type="ORF">H8S34_11280</name>
</gene>
<feature type="transmembrane region" description="Helical" evidence="1">
    <location>
        <begin position="69"/>
        <end position="90"/>
    </location>
</feature>
<keyword evidence="1" id="KW-0812">Transmembrane</keyword>
<dbReference type="Proteomes" id="UP000660021">
    <property type="component" value="Unassembled WGS sequence"/>
</dbReference>
<proteinExistence type="predicted"/>
<feature type="transmembrane region" description="Helical" evidence="1">
    <location>
        <begin position="6"/>
        <end position="30"/>
    </location>
</feature>
<sequence>MEQILIAGFLGFLGILILLDVAMVVSLVRLGDERRQMIVWKASTWTLLGMTGGMIIDIIESLVRGQAVTANPFIQLGTGAILYFIILLYFRRRYGG</sequence>
<comment type="caution">
    <text evidence="2">The sequence shown here is derived from an EMBL/GenBank/DDBJ whole genome shotgun (WGS) entry which is preliminary data.</text>
</comment>
<accession>A0ABR7HVF3</accession>
<feature type="transmembrane region" description="Helical" evidence="1">
    <location>
        <begin position="42"/>
        <end position="63"/>
    </location>
</feature>
<keyword evidence="1" id="KW-1133">Transmembrane helix</keyword>
<evidence type="ECO:0000256" key="1">
    <source>
        <dbReference type="SAM" id="Phobius"/>
    </source>
</evidence>
<evidence type="ECO:0000313" key="2">
    <source>
        <dbReference type="EMBL" id="MBC5731411.1"/>
    </source>
</evidence>
<dbReference type="EMBL" id="JACOPR010000007">
    <property type="protein sequence ID" value="MBC5731411.1"/>
    <property type="molecule type" value="Genomic_DNA"/>
</dbReference>
<evidence type="ECO:0000313" key="3">
    <source>
        <dbReference type="Proteomes" id="UP000660021"/>
    </source>
</evidence>
<name>A0ABR7HVF3_9FIRM</name>
<protein>
    <submittedName>
        <fullName evidence="2">Uncharacterized protein</fullName>
    </submittedName>
</protein>
<keyword evidence="3" id="KW-1185">Reference proteome</keyword>
<keyword evidence="1" id="KW-0472">Membrane</keyword>
<organism evidence="2 3">
    <name type="scientific">Pseudoflavonifractor hominis</name>
    <dbReference type="NCBI Taxonomy" id="2763059"/>
    <lineage>
        <taxon>Bacteria</taxon>
        <taxon>Bacillati</taxon>
        <taxon>Bacillota</taxon>
        <taxon>Clostridia</taxon>
        <taxon>Eubacteriales</taxon>
        <taxon>Oscillospiraceae</taxon>
        <taxon>Pseudoflavonifractor</taxon>
    </lineage>
</organism>
<dbReference type="RefSeq" id="WP_186964021.1">
    <property type="nucleotide sequence ID" value="NZ_JACOPR010000007.1"/>
</dbReference>
<reference evidence="2 3" key="1">
    <citation type="submission" date="2020-08" db="EMBL/GenBank/DDBJ databases">
        <title>Genome public.</title>
        <authorList>
            <person name="Liu C."/>
            <person name="Sun Q."/>
        </authorList>
    </citation>
    <scope>NUCLEOTIDE SEQUENCE [LARGE SCALE GENOMIC DNA]</scope>
    <source>
        <strain evidence="2 3">New-38</strain>
    </source>
</reference>